<dbReference type="EMBL" id="VSSQ01015287">
    <property type="protein sequence ID" value="MPM55472.1"/>
    <property type="molecule type" value="Genomic_DNA"/>
</dbReference>
<reference evidence="1" key="1">
    <citation type="submission" date="2019-08" db="EMBL/GenBank/DDBJ databases">
        <authorList>
            <person name="Kucharzyk K."/>
            <person name="Murdoch R.W."/>
            <person name="Higgins S."/>
            <person name="Loffler F."/>
        </authorList>
    </citation>
    <scope>NUCLEOTIDE SEQUENCE</scope>
</reference>
<accession>A0A645AQD2</accession>
<organism evidence="1">
    <name type="scientific">bioreactor metagenome</name>
    <dbReference type="NCBI Taxonomy" id="1076179"/>
    <lineage>
        <taxon>unclassified sequences</taxon>
        <taxon>metagenomes</taxon>
        <taxon>ecological metagenomes</taxon>
    </lineage>
</organism>
<evidence type="ECO:0000313" key="1">
    <source>
        <dbReference type="EMBL" id="MPM55472.1"/>
    </source>
</evidence>
<proteinExistence type="predicted"/>
<name>A0A645AQD2_9ZZZZ</name>
<dbReference type="AlphaFoldDB" id="A0A645AQD2"/>
<sequence>MCKFNNLFEPHGCSHAFESVSCTEQNIHLLRIFRILFERQQGIVHFFNVSIRLGPEDAHILRHVHYFACLL</sequence>
<comment type="caution">
    <text evidence="1">The sequence shown here is derived from an EMBL/GenBank/DDBJ whole genome shotgun (WGS) entry which is preliminary data.</text>
</comment>
<protein>
    <submittedName>
        <fullName evidence="1">Uncharacterized protein</fullName>
    </submittedName>
</protein>
<gene>
    <name evidence="1" type="ORF">SDC9_102269</name>
</gene>